<dbReference type="Proteomes" id="UP000321393">
    <property type="component" value="Unassembled WGS sequence"/>
</dbReference>
<dbReference type="PANTHER" id="PTHR35317:SF23">
    <property type="entry name" value="OS04G0629600 PROTEIN"/>
    <property type="match status" value="1"/>
</dbReference>
<comment type="caution">
    <text evidence="2">The sequence shown here is derived from an EMBL/GenBank/DDBJ whole genome shotgun (WGS) entry which is preliminary data.</text>
</comment>
<dbReference type="PANTHER" id="PTHR35317">
    <property type="entry name" value="OS04G0629600 PROTEIN"/>
    <property type="match status" value="1"/>
</dbReference>
<proteinExistence type="predicted"/>
<evidence type="ECO:0000313" key="2">
    <source>
        <dbReference type="EMBL" id="KAA0041665.1"/>
    </source>
</evidence>
<dbReference type="OrthoDB" id="1931687at2759"/>
<reference evidence="2 3" key="1">
    <citation type="submission" date="2019-08" db="EMBL/GenBank/DDBJ databases">
        <title>Draft genome sequences of two oriental melons (Cucumis melo L. var makuwa).</title>
        <authorList>
            <person name="Kwon S.-Y."/>
        </authorList>
    </citation>
    <scope>NUCLEOTIDE SEQUENCE [LARGE SCALE GENOMIC DNA]</scope>
    <source>
        <strain evidence="3">cv. SW 3</strain>
        <tissue evidence="2">Leaf</tissue>
    </source>
</reference>
<feature type="coiled-coil region" evidence="1">
    <location>
        <begin position="221"/>
        <end position="255"/>
    </location>
</feature>
<evidence type="ECO:0000256" key="1">
    <source>
        <dbReference type="SAM" id="Coils"/>
    </source>
</evidence>
<protein>
    <submittedName>
        <fullName evidence="2">Gag-pol polyprotein</fullName>
    </submittedName>
</protein>
<name>A0A5A7TJQ7_CUCMM</name>
<dbReference type="EMBL" id="SSTE01016484">
    <property type="protein sequence ID" value="KAA0041665.1"/>
    <property type="molecule type" value="Genomic_DNA"/>
</dbReference>
<evidence type="ECO:0000313" key="3">
    <source>
        <dbReference type="Proteomes" id="UP000321393"/>
    </source>
</evidence>
<gene>
    <name evidence="2" type="ORF">E6C27_scaffold93G001470</name>
</gene>
<accession>A0A5A7TJQ7</accession>
<organism evidence="2 3">
    <name type="scientific">Cucumis melo var. makuwa</name>
    <name type="common">Oriental melon</name>
    <dbReference type="NCBI Taxonomy" id="1194695"/>
    <lineage>
        <taxon>Eukaryota</taxon>
        <taxon>Viridiplantae</taxon>
        <taxon>Streptophyta</taxon>
        <taxon>Embryophyta</taxon>
        <taxon>Tracheophyta</taxon>
        <taxon>Spermatophyta</taxon>
        <taxon>Magnoliopsida</taxon>
        <taxon>eudicotyledons</taxon>
        <taxon>Gunneridae</taxon>
        <taxon>Pentapetalae</taxon>
        <taxon>rosids</taxon>
        <taxon>fabids</taxon>
        <taxon>Cucurbitales</taxon>
        <taxon>Cucurbitaceae</taxon>
        <taxon>Benincaseae</taxon>
        <taxon>Cucumis</taxon>
    </lineage>
</organism>
<dbReference type="AlphaFoldDB" id="A0A5A7TJQ7"/>
<sequence>MEIIREGPSASCPPVLDGKNYSYWKPRMIFFIKTLDGKAWRALVASYDPPMITVNGVSVPKPEVDWTDTEEKASVRNARTLNAIFNGVDLNVFKLINSCSTAKEVSNYNKRVLEITNESLLLDEKIPDSKIVRKVLRSLRRKFDMKVTAIEEAHDITTLKLDELFDEDTDDNEEDNGMNAFTVHVTKTDSDDESEISEENYDNELTFEEFKVLWKEDTEARAIQKERIQDLMEENERLMSIISSLKLNLKEVQKDYDQTIKSVKMLRSGTENLNLILNSGQDSSSKYGLSFDASERSIKPTTETKFIPALVKDETKIVPTTTVVNPPAKTTRWTCYYCVQLINLKSRHSLMEEKNFVQKVVLDEPPKGDAKVVVFVELI</sequence>
<keyword evidence="1" id="KW-0175">Coiled coil</keyword>